<dbReference type="EMBL" id="KZ679011">
    <property type="protein sequence ID" value="PSS18340.1"/>
    <property type="molecule type" value="Genomic_DNA"/>
</dbReference>
<dbReference type="STRING" id="857342.A0A2T3B1A0"/>
<evidence type="ECO:0000259" key="1">
    <source>
        <dbReference type="Pfam" id="PF01636"/>
    </source>
</evidence>
<dbReference type="InterPro" id="IPR002575">
    <property type="entry name" value="Aminoglycoside_PTrfase"/>
</dbReference>
<dbReference type="CDD" id="cd05120">
    <property type="entry name" value="APH_ChoK_like"/>
    <property type="match status" value="1"/>
</dbReference>
<dbReference type="InterPro" id="IPR011009">
    <property type="entry name" value="Kinase-like_dom_sf"/>
</dbReference>
<gene>
    <name evidence="2" type="ORF">M430DRAFT_70746</name>
</gene>
<dbReference type="InterPro" id="IPR051678">
    <property type="entry name" value="AGP_Transferase"/>
</dbReference>
<name>A0A2T3B1A0_AMORE</name>
<reference evidence="2 3" key="1">
    <citation type="journal article" date="2018" name="New Phytol.">
        <title>Comparative genomics and transcriptomics depict ericoid mycorrhizal fungi as versatile saprotrophs and plant mutualists.</title>
        <authorList>
            <person name="Martino E."/>
            <person name="Morin E."/>
            <person name="Grelet G.A."/>
            <person name="Kuo A."/>
            <person name="Kohler A."/>
            <person name="Daghino S."/>
            <person name="Barry K.W."/>
            <person name="Cichocki N."/>
            <person name="Clum A."/>
            <person name="Dockter R.B."/>
            <person name="Hainaut M."/>
            <person name="Kuo R.C."/>
            <person name="LaButti K."/>
            <person name="Lindahl B.D."/>
            <person name="Lindquist E.A."/>
            <person name="Lipzen A."/>
            <person name="Khouja H.R."/>
            <person name="Magnuson J."/>
            <person name="Murat C."/>
            <person name="Ohm R.A."/>
            <person name="Singer S.W."/>
            <person name="Spatafora J.W."/>
            <person name="Wang M."/>
            <person name="Veneault-Fourrey C."/>
            <person name="Henrissat B."/>
            <person name="Grigoriev I.V."/>
            <person name="Martin F.M."/>
            <person name="Perotto S."/>
        </authorList>
    </citation>
    <scope>NUCLEOTIDE SEQUENCE [LARGE SCALE GENOMIC DNA]</scope>
    <source>
        <strain evidence="2 3">ATCC 22711</strain>
    </source>
</reference>
<feature type="non-terminal residue" evidence="2">
    <location>
        <position position="176"/>
    </location>
</feature>
<keyword evidence="3" id="KW-1185">Reference proteome</keyword>
<dbReference type="PANTHER" id="PTHR21310">
    <property type="entry name" value="AMINOGLYCOSIDE PHOSPHOTRANSFERASE-RELATED-RELATED"/>
    <property type="match status" value="1"/>
</dbReference>
<dbReference type="GeneID" id="36577582"/>
<feature type="domain" description="Aminoglycoside phosphotransferase" evidence="1">
    <location>
        <begin position="17"/>
        <end position="168"/>
    </location>
</feature>
<dbReference type="SUPFAM" id="SSF56112">
    <property type="entry name" value="Protein kinase-like (PK-like)"/>
    <property type="match status" value="1"/>
</dbReference>
<evidence type="ECO:0000313" key="2">
    <source>
        <dbReference type="EMBL" id="PSS18340.1"/>
    </source>
</evidence>
<dbReference type="Proteomes" id="UP000241818">
    <property type="component" value="Unassembled WGS sequence"/>
</dbReference>
<dbReference type="RefSeq" id="XP_024720692.1">
    <property type="nucleotide sequence ID" value="XM_024869501.1"/>
</dbReference>
<evidence type="ECO:0000313" key="3">
    <source>
        <dbReference type="Proteomes" id="UP000241818"/>
    </source>
</evidence>
<dbReference type="Gene3D" id="3.90.1200.10">
    <property type="match status" value="1"/>
</dbReference>
<sequence length="176" mass="20055">EWITTSTGKLVVPSTTLRYRLENEAACLEYLAGTCIPVPALRGVFQDDGAVYLMTPYIDGIPMSELDPVDKEVVMKELEQHIATLRSLRSKTPGIPGTSIICPHYRLFRGWKPLSVWKWKPKPDIEEYVFCHNDVGQHNVLVDTKSLKIKAIIDWEFSGFFPRWFEAALWKQTGSA</sequence>
<proteinExistence type="predicted"/>
<dbReference type="OrthoDB" id="2906425at2759"/>
<dbReference type="InParanoid" id="A0A2T3B1A0"/>
<dbReference type="AlphaFoldDB" id="A0A2T3B1A0"/>
<dbReference type="PANTHER" id="PTHR21310:SF39">
    <property type="entry name" value="AMINOGLYCOSIDE PHOSPHOTRANSFERASE DOMAIN-CONTAINING PROTEIN"/>
    <property type="match status" value="1"/>
</dbReference>
<protein>
    <recommendedName>
        <fullName evidence="1">Aminoglycoside phosphotransferase domain-containing protein</fullName>
    </recommendedName>
</protein>
<dbReference type="Pfam" id="PF01636">
    <property type="entry name" value="APH"/>
    <property type="match status" value="1"/>
</dbReference>
<feature type="non-terminal residue" evidence="2">
    <location>
        <position position="1"/>
    </location>
</feature>
<organism evidence="2 3">
    <name type="scientific">Amorphotheca resinae ATCC 22711</name>
    <dbReference type="NCBI Taxonomy" id="857342"/>
    <lineage>
        <taxon>Eukaryota</taxon>
        <taxon>Fungi</taxon>
        <taxon>Dikarya</taxon>
        <taxon>Ascomycota</taxon>
        <taxon>Pezizomycotina</taxon>
        <taxon>Leotiomycetes</taxon>
        <taxon>Helotiales</taxon>
        <taxon>Amorphothecaceae</taxon>
        <taxon>Amorphotheca</taxon>
    </lineage>
</organism>
<accession>A0A2T3B1A0</accession>